<evidence type="ECO:0000256" key="1">
    <source>
        <dbReference type="SAM" id="MobiDB-lite"/>
    </source>
</evidence>
<dbReference type="Proteomes" id="UP000724874">
    <property type="component" value="Unassembled WGS sequence"/>
</dbReference>
<evidence type="ECO:0000313" key="3">
    <source>
        <dbReference type="Proteomes" id="UP000724874"/>
    </source>
</evidence>
<feature type="region of interest" description="Disordered" evidence="1">
    <location>
        <begin position="55"/>
        <end position="76"/>
    </location>
</feature>
<sequence length="286" mass="30783">EIVDLTPEELTSLGYLSNDVAPGVKRRVERVLADRVRLGSVTVFMVECMIRRNPAQATSQDAAEPPATPTSPTSSTVSDAGTLFSLYSNNSQAFTVVTPDLISKYESDFWYNGISGSPPPLLWRSDLEDNHFPVPAPGARFFSIPVKTAHGVIGTPLNAVWPAVAPEIVASLKSRGLKYSAVQPVRFSIVEDGKEEYLGPVVVWIAVPPKSTNAGAVRDATPDILRILADSQITDVVVEWYQGAIQKFAGPPLMSVDDHTSAAFGLSHPFNVGLGVPIARHPKHTS</sequence>
<evidence type="ECO:0000313" key="2">
    <source>
        <dbReference type="EMBL" id="KAF8908632.1"/>
    </source>
</evidence>
<protein>
    <submittedName>
        <fullName evidence="2">Uncharacterized protein</fullName>
    </submittedName>
</protein>
<feature type="non-terminal residue" evidence="2">
    <location>
        <position position="1"/>
    </location>
</feature>
<accession>A0A9P5TR48</accession>
<feature type="compositionally biased region" description="Low complexity" evidence="1">
    <location>
        <begin position="62"/>
        <end position="76"/>
    </location>
</feature>
<dbReference type="OrthoDB" id="3364808at2759"/>
<gene>
    <name evidence="2" type="ORF">CPB84DRAFT_1674176</name>
</gene>
<comment type="caution">
    <text evidence="2">The sequence shown here is derived from an EMBL/GenBank/DDBJ whole genome shotgun (WGS) entry which is preliminary data.</text>
</comment>
<proteinExistence type="predicted"/>
<name>A0A9P5TR48_GYMJU</name>
<keyword evidence="3" id="KW-1185">Reference proteome</keyword>
<organism evidence="2 3">
    <name type="scientific">Gymnopilus junonius</name>
    <name type="common">Spectacular rustgill mushroom</name>
    <name type="synonym">Gymnopilus spectabilis subsp. junonius</name>
    <dbReference type="NCBI Taxonomy" id="109634"/>
    <lineage>
        <taxon>Eukaryota</taxon>
        <taxon>Fungi</taxon>
        <taxon>Dikarya</taxon>
        <taxon>Basidiomycota</taxon>
        <taxon>Agaricomycotina</taxon>
        <taxon>Agaricomycetes</taxon>
        <taxon>Agaricomycetidae</taxon>
        <taxon>Agaricales</taxon>
        <taxon>Agaricineae</taxon>
        <taxon>Hymenogastraceae</taxon>
        <taxon>Gymnopilus</taxon>
    </lineage>
</organism>
<dbReference type="EMBL" id="JADNYJ010000011">
    <property type="protein sequence ID" value="KAF8908632.1"/>
    <property type="molecule type" value="Genomic_DNA"/>
</dbReference>
<dbReference type="AlphaFoldDB" id="A0A9P5TR48"/>
<reference evidence="2" key="1">
    <citation type="submission" date="2020-11" db="EMBL/GenBank/DDBJ databases">
        <authorList>
            <consortium name="DOE Joint Genome Institute"/>
            <person name="Ahrendt S."/>
            <person name="Riley R."/>
            <person name="Andreopoulos W."/>
            <person name="LaButti K."/>
            <person name="Pangilinan J."/>
            <person name="Ruiz-duenas F.J."/>
            <person name="Barrasa J.M."/>
            <person name="Sanchez-Garcia M."/>
            <person name="Camarero S."/>
            <person name="Miyauchi S."/>
            <person name="Serrano A."/>
            <person name="Linde D."/>
            <person name="Babiker R."/>
            <person name="Drula E."/>
            <person name="Ayuso-Fernandez I."/>
            <person name="Pacheco R."/>
            <person name="Padilla G."/>
            <person name="Ferreira P."/>
            <person name="Barriuso J."/>
            <person name="Kellner H."/>
            <person name="Castanera R."/>
            <person name="Alfaro M."/>
            <person name="Ramirez L."/>
            <person name="Pisabarro A.G."/>
            <person name="Kuo A."/>
            <person name="Tritt A."/>
            <person name="Lipzen A."/>
            <person name="He G."/>
            <person name="Yan M."/>
            <person name="Ng V."/>
            <person name="Cullen D."/>
            <person name="Martin F."/>
            <person name="Rosso M.-N."/>
            <person name="Henrissat B."/>
            <person name="Hibbett D."/>
            <person name="Martinez A.T."/>
            <person name="Grigoriev I.V."/>
        </authorList>
    </citation>
    <scope>NUCLEOTIDE SEQUENCE</scope>
    <source>
        <strain evidence="2">AH 44721</strain>
    </source>
</reference>